<dbReference type="AlphaFoldDB" id="A0A0E9RHQ4"/>
<accession>A0A0E9RHQ4</accession>
<sequence length="22" mass="2540">MSVGFRASPGPMWTRKRGQRSF</sequence>
<protein>
    <submittedName>
        <fullName evidence="2">Uncharacterized protein</fullName>
    </submittedName>
</protein>
<reference evidence="2" key="2">
    <citation type="journal article" date="2015" name="Fish Shellfish Immunol.">
        <title>Early steps in the European eel (Anguilla anguilla)-Vibrio vulnificus interaction in the gills: Role of the RtxA13 toxin.</title>
        <authorList>
            <person name="Callol A."/>
            <person name="Pajuelo D."/>
            <person name="Ebbesson L."/>
            <person name="Teles M."/>
            <person name="MacKenzie S."/>
            <person name="Amaro C."/>
        </authorList>
    </citation>
    <scope>NUCLEOTIDE SEQUENCE</scope>
</reference>
<reference evidence="2" key="1">
    <citation type="submission" date="2014-11" db="EMBL/GenBank/DDBJ databases">
        <authorList>
            <person name="Amaro Gonzalez C."/>
        </authorList>
    </citation>
    <scope>NUCLEOTIDE SEQUENCE</scope>
</reference>
<organism evidence="2">
    <name type="scientific">Anguilla anguilla</name>
    <name type="common">European freshwater eel</name>
    <name type="synonym">Muraena anguilla</name>
    <dbReference type="NCBI Taxonomy" id="7936"/>
    <lineage>
        <taxon>Eukaryota</taxon>
        <taxon>Metazoa</taxon>
        <taxon>Chordata</taxon>
        <taxon>Craniata</taxon>
        <taxon>Vertebrata</taxon>
        <taxon>Euteleostomi</taxon>
        <taxon>Actinopterygii</taxon>
        <taxon>Neopterygii</taxon>
        <taxon>Teleostei</taxon>
        <taxon>Anguilliformes</taxon>
        <taxon>Anguillidae</taxon>
        <taxon>Anguilla</taxon>
    </lineage>
</organism>
<name>A0A0E9RHQ4_ANGAN</name>
<proteinExistence type="predicted"/>
<dbReference type="EMBL" id="GBXM01080275">
    <property type="protein sequence ID" value="JAH28302.1"/>
    <property type="molecule type" value="Transcribed_RNA"/>
</dbReference>
<evidence type="ECO:0000256" key="1">
    <source>
        <dbReference type="SAM" id="MobiDB-lite"/>
    </source>
</evidence>
<evidence type="ECO:0000313" key="2">
    <source>
        <dbReference type="EMBL" id="JAH28302.1"/>
    </source>
</evidence>
<feature type="region of interest" description="Disordered" evidence="1">
    <location>
        <begin position="1"/>
        <end position="22"/>
    </location>
</feature>